<reference evidence="1" key="3">
    <citation type="submission" date="2021-05" db="UniProtKB">
        <authorList>
            <consortium name="EnsemblPlants"/>
        </authorList>
    </citation>
    <scope>IDENTIFICATION</scope>
    <source>
        <strain evidence="1">cv. B73</strain>
    </source>
</reference>
<dbReference type="EnsemblPlants" id="Zm00001eb329170_T001">
    <property type="protein sequence ID" value="Zm00001eb329170_P001"/>
    <property type="gene ID" value="Zm00001eb329170"/>
</dbReference>
<protein>
    <submittedName>
        <fullName evidence="1">Uncharacterized protein</fullName>
    </submittedName>
</protein>
<keyword evidence="2" id="KW-1185">Reference proteome</keyword>
<organism evidence="1 2">
    <name type="scientific">Zea mays</name>
    <name type="common">Maize</name>
    <dbReference type="NCBI Taxonomy" id="4577"/>
    <lineage>
        <taxon>Eukaryota</taxon>
        <taxon>Viridiplantae</taxon>
        <taxon>Streptophyta</taxon>
        <taxon>Embryophyta</taxon>
        <taxon>Tracheophyta</taxon>
        <taxon>Spermatophyta</taxon>
        <taxon>Magnoliopsida</taxon>
        <taxon>Liliopsida</taxon>
        <taxon>Poales</taxon>
        <taxon>Poaceae</taxon>
        <taxon>PACMAD clade</taxon>
        <taxon>Panicoideae</taxon>
        <taxon>Andropogonodae</taxon>
        <taxon>Andropogoneae</taxon>
        <taxon>Tripsacinae</taxon>
        <taxon>Zea</taxon>
    </lineage>
</organism>
<sequence>MIGELGEEEESVNGVRELHHPYLLPPPPQHVGVPPLPLLQRVEATDHHHHRRKAVRQVGVVVCHVRGGVVPIGAFRQERPPHPVRATHGHHRHVPIQPDLSFRPLLAAKVRLHQDGASEVDGDGPRRGGGRRPALRHVVGDVGAGAVPGEEAAGEVHGDVDAVGETRGGEVSKHGDAVLVRGGPAVLGCEAVVDGHDDGAQLAAEPAAHGVVDVRGRREQREGAAVEVYHDWERGRGRLRRRPEHARPQAARRVHVGGPDALPVRARAGGGTKVEEVEDGAVDGAVATHRETGDDIEAEEQEPHLPRQGQSARRAWCCFPGACFHYCSGRRTTMSRSATMPCHHNKMESYPAGWSS</sequence>
<evidence type="ECO:0000313" key="1">
    <source>
        <dbReference type="EnsemblPlants" id="Zm00001eb329170_P001"/>
    </source>
</evidence>
<dbReference type="AlphaFoldDB" id="A0A804QEQ6"/>
<name>A0A804QEQ6_MAIZE</name>
<dbReference type="Proteomes" id="UP000007305">
    <property type="component" value="Chromosome 7"/>
</dbReference>
<dbReference type="FunCoup" id="A0A804QEQ6">
    <property type="interactions" value="473"/>
</dbReference>
<reference evidence="1" key="2">
    <citation type="submission" date="2019-07" db="EMBL/GenBank/DDBJ databases">
        <authorList>
            <person name="Seetharam A."/>
            <person name="Woodhouse M."/>
            <person name="Cannon E."/>
        </authorList>
    </citation>
    <scope>NUCLEOTIDE SEQUENCE [LARGE SCALE GENOMIC DNA]</scope>
    <source>
        <strain evidence="1">cv. B73</strain>
    </source>
</reference>
<accession>A0A804QEQ6</accession>
<dbReference type="Gramene" id="Zm00001eb329170_T001">
    <property type="protein sequence ID" value="Zm00001eb329170_P001"/>
    <property type="gene ID" value="Zm00001eb329170"/>
</dbReference>
<reference evidence="2" key="1">
    <citation type="submission" date="2015-12" db="EMBL/GenBank/DDBJ databases">
        <title>Update maize B73 reference genome by single molecule sequencing technologies.</title>
        <authorList>
            <consortium name="Maize Genome Sequencing Project"/>
            <person name="Ware D."/>
        </authorList>
    </citation>
    <scope>NUCLEOTIDE SEQUENCE [LARGE SCALE GENOMIC DNA]</scope>
    <source>
        <strain evidence="2">cv. B73</strain>
    </source>
</reference>
<evidence type="ECO:0000313" key="2">
    <source>
        <dbReference type="Proteomes" id="UP000007305"/>
    </source>
</evidence>
<proteinExistence type="predicted"/>
<dbReference type="InParanoid" id="A0A804QEQ6"/>